<evidence type="ECO:0000313" key="1">
    <source>
        <dbReference type="EMBL" id="CAG9559274.1"/>
    </source>
</evidence>
<proteinExistence type="predicted"/>
<dbReference type="Proteomes" id="UP000789524">
    <property type="component" value="Unassembled WGS sequence"/>
</dbReference>
<name>A0A8J2VPG8_9NEOP</name>
<accession>A0A8J2VPG8</accession>
<comment type="caution">
    <text evidence="1">The sequence shown here is derived from an EMBL/GenBank/DDBJ whole genome shotgun (WGS) entry which is preliminary data.</text>
</comment>
<gene>
    <name evidence="1" type="ORF">DCHRY22_LOCUS1160</name>
</gene>
<dbReference type="AlphaFoldDB" id="A0A8J2VPG8"/>
<protein>
    <submittedName>
        <fullName evidence="1">(African queen) hypothetical protein</fullName>
    </submittedName>
</protein>
<reference evidence="1" key="1">
    <citation type="submission" date="2021-09" db="EMBL/GenBank/DDBJ databases">
        <authorList>
            <person name="Martin H S."/>
        </authorList>
    </citation>
    <scope>NUCLEOTIDE SEQUENCE</scope>
</reference>
<organism evidence="1 2">
    <name type="scientific">Danaus chrysippus</name>
    <name type="common">African queen</name>
    <dbReference type="NCBI Taxonomy" id="151541"/>
    <lineage>
        <taxon>Eukaryota</taxon>
        <taxon>Metazoa</taxon>
        <taxon>Ecdysozoa</taxon>
        <taxon>Arthropoda</taxon>
        <taxon>Hexapoda</taxon>
        <taxon>Insecta</taxon>
        <taxon>Pterygota</taxon>
        <taxon>Neoptera</taxon>
        <taxon>Endopterygota</taxon>
        <taxon>Lepidoptera</taxon>
        <taxon>Glossata</taxon>
        <taxon>Ditrysia</taxon>
        <taxon>Papilionoidea</taxon>
        <taxon>Nymphalidae</taxon>
        <taxon>Danainae</taxon>
        <taxon>Danaini</taxon>
        <taxon>Danaina</taxon>
        <taxon>Danaus</taxon>
        <taxon>Anosia</taxon>
    </lineage>
</organism>
<sequence>MDFASEEKKRIEEIESNQLVIDKDETKDVCDEDVQKTVICQPECVISHTGCPVGYKRVGPICVPIDD</sequence>
<keyword evidence="2" id="KW-1185">Reference proteome</keyword>
<dbReference type="OrthoDB" id="6850865at2759"/>
<dbReference type="EMBL" id="CAKASE010000043">
    <property type="protein sequence ID" value="CAG9559274.1"/>
    <property type="molecule type" value="Genomic_DNA"/>
</dbReference>
<evidence type="ECO:0000313" key="2">
    <source>
        <dbReference type="Proteomes" id="UP000789524"/>
    </source>
</evidence>